<evidence type="ECO:0000256" key="1">
    <source>
        <dbReference type="SAM" id="SignalP"/>
    </source>
</evidence>
<protein>
    <submittedName>
        <fullName evidence="2">Uncharacterized protein</fullName>
    </submittedName>
</protein>
<keyword evidence="3" id="KW-1185">Reference proteome</keyword>
<comment type="caution">
    <text evidence="2">The sequence shown here is derived from an EMBL/GenBank/DDBJ whole genome shotgun (WGS) entry which is preliminary data.</text>
</comment>
<dbReference type="Proteomes" id="UP001295684">
    <property type="component" value="Unassembled WGS sequence"/>
</dbReference>
<gene>
    <name evidence="2" type="ORF">ECRASSUSDP1_LOCUS9708</name>
</gene>
<keyword evidence="1" id="KW-0732">Signal</keyword>
<proteinExistence type="predicted"/>
<evidence type="ECO:0000313" key="3">
    <source>
        <dbReference type="Proteomes" id="UP001295684"/>
    </source>
</evidence>
<evidence type="ECO:0000313" key="2">
    <source>
        <dbReference type="EMBL" id="CAI2368416.1"/>
    </source>
</evidence>
<accession>A0AAD1UIC6</accession>
<sequence>MKYPIISLISLLLIPISIARSNMITSKKNLSTYCNKLRNYWRNPKSKNPSLWMNQKINFHDNKDIANREDRIRYEENIHQESEDIDRQVLSSIEFKTLHRNLIKRGCFALSLDFNFDQHFKMLKSLDSLVLPSLRALEIENLNPRKPPALKRFLKNSFPRRVEELTLWSLRTSTINMDKYLKEILHASYKVQSKIAICCIDISQKALVRLFSACRNKEQVIFKECYFYVEKVPDFGHSLDGSTISSISFLSCRIYGQQGIRLSGFSNLVKGLSKSQDFKKSLKTILVSQSVPRRPYCNILSEFGFDKTSVRVIKY</sequence>
<dbReference type="EMBL" id="CAMPGE010009549">
    <property type="protein sequence ID" value="CAI2368416.1"/>
    <property type="molecule type" value="Genomic_DNA"/>
</dbReference>
<organism evidence="2 3">
    <name type="scientific">Euplotes crassus</name>
    <dbReference type="NCBI Taxonomy" id="5936"/>
    <lineage>
        <taxon>Eukaryota</taxon>
        <taxon>Sar</taxon>
        <taxon>Alveolata</taxon>
        <taxon>Ciliophora</taxon>
        <taxon>Intramacronucleata</taxon>
        <taxon>Spirotrichea</taxon>
        <taxon>Hypotrichia</taxon>
        <taxon>Euplotida</taxon>
        <taxon>Euplotidae</taxon>
        <taxon>Moneuplotes</taxon>
    </lineage>
</organism>
<feature type="chain" id="PRO_5042154105" evidence="1">
    <location>
        <begin position="20"/>
        <end position="315"/>
    </location>
</feature>
<feature type="signal peptide" evidence="1">
    <location>
        <begin position="1"/>
        <end position="19"/>
    </location>
</feature>
<name>A0AAD1UIC6_EUPCR</name>
<dbReference type="AlphaFoldDB" id="A0AAD1UIC6"/>
<reference evidence="2" key="1">
    <citation type="submission" date="2023-07" db="EMBL/GenBank/DDBJ databases">
        <authorList>
            <consortium name="AG Swart"/>
            <person name="Singh M."/>
            <person name="Singh A."/>
            <person name="Seah K."/>
            <person name="Emmerich C."/>
        </authorList>
    </citation>
    <scope>NUCLEOTIDE SEQUENCE</scope>
    <source>
        <strain evidence="2">DP1</strain>
    </source>
</reference>